<keyword evidence="11" id="KW-1185">Reference proteome</keyword>
<dbReference type="Gene3D" id="2.20.80.10">
    <property type="entry name" value="Lipovitellin-phosvitin complex, chain A, domain 4"/>
    <property type="match status" value="1"/>
</dbReference>
<evidence type="ECO:0000256" key="1">
    <source>
        <dbReference type="ARBA" id="ARBA00004613"/>
    </source>
</evidence>
<dbReference type="InterPro" id="IPR009454">
    <property type="entry name" value="Lipid_transpt_open_b-sht"/>
</dbReference>
<evidence type="ECO:0000259" key="9">
    <source>
        <dbReference type="PROSITE" id="PS51211"/>
    </source>
</evidence>
<evidence type="ECO:0000256" key="5">
    <source>
        <dbReference type="ARBA" id="ARBA00023055"/>
    </source>
</evidence>
<dbReference type="EMBL" id="JANIIK010000042">
    <property type="protein sequence ID" value="KAJ3607019.1"/>
    <property type="molecule type" value="Genomic_DNA"/>
</dbReference>
<dbReference type="GO" id="GO:0042632">
    <property type="term" value="P:cholesterol homeostasis"/>
    <property type="evidence" value="ECO:0007669"/>
    <property type="project" value="TreeGrafter"/>
</dbReference>
<dbReference type="PANTHER" id="PTHR13769">
    <property type="entry name" value="APOLIPOPROTEIN B"/>
    <property type="match status" value="1"/>
</dbReference>
<evidence type="ECO:0000256" key="8">
    <source>
        <dbReference type="SAM" id="SignalP"/>
    </source>
</evidence>
<dbReference type="SMART" id="SM01169">
    <property type="entry name" value="DUF1943"/>
    <property type="match status" value="1"/>
</dbReference>
<evidence type="ECO:0000256" key="4">
    <source>
        <dbReference type="ARBA" id="ARBA00022729"/>
    </source>
</evidence>
<dbReference type="SUPFAM" id="SSF56968">
    <property type="entry name" value="Lipovitellin-phosvitin complex, beta-sheet shell regions"/>
    <property type="match status" value="2"/>
</dbReference>
<feature type="signal peptide" evidence="8">
    <location>
        <begin position="1"/>
        <end position="20"/>
    </location>
</feature>
<reference evidence="10" key="1">
    <citation type="submission" date="2022-07" db="EMBL/GenBank/DDBJ databases">
        <title>Chromosome-level genome of Muraenolepis orangiensis.</title>
        <authorList>
            <person name="Kim J."/>
        </authorList>
    </citation>
    <scope>NUCLEOTIDE SEQUENCE</scope>
    <source>
        <strain evidence="10">KU_S4_2022</strain>
        <tissue evidence="10">Muscle</tissue>
    </source>
</reference>
<dbReference type="GO" id="GO:0050750">
    <property type="term" value="F:low-density lipoprotein particle receptor binding"/>
    <property type="evidence" value="ECO:0007669"/>
    <property type="project" value="TreeGrafter"/>
</dbReference>
<dbReference type="GO" id="GO:0034359">
    <property type="term" value="C:mature chylomicron"/>
    <property type="evidence" value="ECO:0007669"/>
    <property type="project" value="TreeGrafter"/>
</dbReference>
<evidence type="ECO:0000313" key="11">
    <source>
        <dbReference type="Proteomes" id="UP001148018"/>
    </source>
</evidence>
<dbReference type="GO" id="GO:0120020">
    <property type="term" value="F:cholesterol transfer activity"/>
    <property type="evidence" value="ECO:0007669"/>
    <property type="project" value="TreeGrafter"/>
</dbReference>
<keyword evidence="2" id="KW-0813">Transport</keyword>
<evidence type="ECO:0000313" key="10">
    <source>
        <dbReference type="EMBL" id="KAJ3607019.1"/>
    </source>
</evidence>
<dbReference type="InterPro" id="IPR011030">
    <property type="entry name" value="Lipovitellin_superhlx_dom"/>
</dbReference>
<organism evidence="10 11">
    <name type="scientific">Muraenolepis orangiensis</name>
    <name type="common">Patagonian moray cod</name>
    <dbReference type="NCBI Taxonomy" id="630683"/>
    <lineage>
        <taxon>Eukaryota</taxon>
        <taxon>Metazoa</taxon>
        <taxon>Chordata</taxon>
        <taxon>Craniata</taxon>
        <taxon>Vertebrata</taxon>
        <taxon>Euteleostomi</taxon>
        <taxon>Actinopterygii</taxon>
        <taxon>Neopterygii</taxon>
        <taxon>Teleostei</taxon>
        <taxon>Neoteleostei</taxon>
        <taxon>Acanthomorphata</taxon>
        <taxon>Zeiogadaria</taxon>
        <taxon>Gadariae</taxon>
        <taxon>Gadiformes</taxon>
        <taxon>Muraenolepidoidei</taxon>
        <taxon>Muraenolepididae</taxon>
        <taxon>Muraenolepis</taxon>
    </lineage>
</organism>
<dbReference type="GO" id="GO:0006642">
    <property type="term" value="P:triglyceride mobilization"/>
    <property type="evidence" value="ECO:0007669"/>
    <property type="project" value="TreeGrafter"/>
</dbReference>
<dbReference type="PROSITE" id="PS51211">
    <property type="entry name" value="VITELLOGENIN"/>
    <property type="match status" value="1"/>
</dbReference>
<comment type="caution">
    <text evidence="10">The sequence shown here is derived from an EMBL/GenBank/DDBJ whole genome shotgun (WGS) entry which is preliminary data.</text>
</comment>
<dbReference type="PANTHER" id="PTHR13769:SF5">
    <property type="entry name" value="APOLIPOPROTEIN B-100-RELATED"/>
    <property type="match status" value="1"/>
</dbReference>
<keyword evidence="6" id="KW-0325">Glycoprotein</keyword>
<dbReference type="GO" id="GO:0034361">
    <property type="term" value="C:very-low-density lipoprotein particle"/>
    <property type="evidence" value="ECO:0007669"/>
    <property type="project" value="TreeGrafter"/>
</dbReference>
<accession>A0A9Q0EHN6</accession>
<dbReference type="InterPro" id="IPR052418">
    <property type="entry name" value="Apolipoprotein_B"/>
</dbReference>
<dbReference type="Gene3D" id="2.30.230.10">
    <property type="entry name" value="Lipovitellin, beta-sheet shell regions, chain A"/>
    <property type="match status" value="1"/>
</dbReference>
<dbReference type="Pfam" id="PF09172">
    <property type="entry name" value="Vit_open_b-sht"/>
    <property type="match status" value="1"/>
</dbReference>
<sequence length="1408" mass="155029">MGESKLCILLLLSTAALALAQRFKTLHKYDYQYETESLNSIRGASELVNGPKGSCKVEIEVPQTCSFIVRTTGCLLSEVVDTGADGSPVFAPAPGSDAFAAGMEMYPLKVVVEGELVVKLYPEEGETTSILNVKRGIISALLVPLVDKDNNMATIYGKCKTQYTADDSQTDVSLSRDLSGCDKFVPMRDQTSPLALISGMQYPLAQLIRSSQTCQYKFDNDNKHMTTGSCTERHILVPFSHKGENGVTNVGKQDLTLLEVSAHNDRIFEYNEANVKSLHMEAVVDKNVIQDKEAGLALLRELATLPDTEGERRARIFYKLVQMLRGMTTETLSSGIAEALEVSVPLIFQVLAQCGTPECNSGIMQIFRTYDSSALEVDAAVFALGLVSNPSPLLINDMLEMAKYKPSKSIMYALSNIVKKFYKAEGKLIPEIYSVAEFMTAQLGDCTGDKDITFMTLRVLGNMAAALGGAGPALRTAVIQCVNQPAASTAVQQAAIQVFRLTTVPEEGREVLMQVVLDSASPLQKRIAAYLVLMKDPQPTELAQLLTSLPNDQDQQARSFVISHITNILTSTDPATKELREKIANALQGNYIGTVMDPTQFAGNYKMGFIGGNVIFEGTSYLPKEVMLEMTLKAFGYDIDMMEIGMEGKGFEPTVEALFGENGFFPDTALKTMYFVSDNMPIQASEMLKNMMPALRKDRKKRQVSQGLVKEIGRNLNKLVRDLKAQQSPEAMVYLSLLGNELGYLKTDEMADMAYSAAMMIDRMLKMFPTDLMKAVMTTTDNKMFAHYIFMDNEFFLPTANGMPLRIALSGTFTPGIKGGLNIARDMSEISFMPSAGVGFLTEIGSFIPEYVNSGIEMHTNLYHESGLQAKISMERESVKMTIPAPKSPTKLISITNNLVAVTGAERKTLPPTVTDRVDVNECTVFFAGMKFCNVLQYTDAFSQETAPYFPFTGDSKFAVEIHPTGDVNEYTATIAYELLKEGEEGRQKVDAVKMVLRAEGDEPVEARATVKYNRRKNVLTTDIQIPDYDVEAGFKLGVSDGSPKSKEIYGFTLDLINKNVPQLSLRARANHKAMKEGMLQVQLLIPSVNADASLTANVKRGEVMECELKSDVKFLASTSEQKLSVKYDGSKIEAEVESDMNSEIMNILPGADLIKKYGNDILDTRVGETDMQIRHILTKSLEATNNYMEKYASDYITFRIPDMPEMSLPERFFLNTKTKIEGSGMFANQDSIKAELKSTLAHKFLEASLNIVEETVTEKAGLKSSSKIEAKSILGLNVVMEHIGMFAMDTEEMSGDSNLKTVVKVGPFYGNTFSTQSFAIYPFRQEAKIDSSLKVDSTFVQAQNIFSAALNNGELSVMSNTNAFEDALIHVAELSFKEQRVSLKSDTNALALGMKIRNEAQALLVPV</sequence>
<dbReference type="Pfam" id="PF06448">
    <property type="entry name" value="DUF1081"/>
    <property type="match status" value="1"/>
</dbReference>
<dbReference type="OrthoDB" id="6484170at2759"/>
<evidence type="ECO:0000256" key="2">
    <source>
        <dbReference type="ARBA" id="ARBA00022448"/>
    </source>
</evidence>
<dbReference type="InterPro" id="IPR015255">
    <property type="entry name" value="Vitellinogen_open_b-sht"/>
</dbReference>
<dbReference type="GO" id="GO:0042953">
    <property type="term" value="P:lipoprotein transport"/>
    <property type="evidence" value="ECO:0007669"/>
    <property type="project" value="TreeGrafter"/>
</dbReference>
<dbReference type="InterPro" id="IPR001747">
    <property type="entry name" value="Vitellogenin_N"/>
</dbReference>
<evidence type="ECO:0000256" key="7">
    <source>
        <dbReference type="PROSITE-ProRule" id="PRU00557"/>
    </source>
</evidence>
<keyword evidence="4 8" id="KW-0732">Signal</keyword>
<dbReference type="InterPro" id="IPR015819">
    <property type="entry name" value="Lipid_transp_b-sht_shell"/>
</dbReference>
<keyword evidence="3" id="KW-0964">Secreted</keyword>
<dbReference type="Proteomes" id="UP001148018">
    <property type="component" value="Unassembled WGS sequence"/>
</dbReference>
<feature type="domain" description="Vitellogenin" evidence="9">
    <location>
        <begin position="23"/>
        <end position="658"/>
    </location>
</feature>
<dbReference type="Pfam" id="PF01347">
    <property type="entry name" value="Vitellogenin_N"/>
    <property type="match status" value="1"/>
</dbReference>
<gene>
    <name evidence="10" type="ORF">NHX12_026534</name>
</gene>
<dbReference type="SUPFAM" id="SSF48431">
    <property type="entry name" value="Lipovitellin-phosvitin complex, superhelical domain"/>
    <property type="match status" value="1"/>
</dbReference>
<dbReference type="SMART" id="SM00638">
    <property type="entry name" value="LPD_N"/>
    <property type="match status" value="1"/>
</dbReference>
<dbReference type="GO" id="GO:0034362">
    <property type="term" value="C:low-density lipoprotein particle"/>
    <property type="evidence" value="ECO:0007669"/>
    <property type="project" value="TreeGrafter"/>
</dbReference>
<comment type="subcellular location">
    <subcellularLocation>
        <location evidence="1">Secreted</location>
    </subcellularLocation>
</comment>
<proteinExistence type="predicted"/>
<comment type="caution">
    <text evidence="7">Lacks conserved residue(s) required for the propagation of feature annotation.</text>
</comment>
<evidence type="ECO:0000256" key="3">
    <source>
        <dbReference type="ARBA" id="ARBA00022525"/>
    </source>
</evidence>
<dbReference type="Gene3D" id="1.25.10.20">
    <property type="entry name" value="Vitellinogen, superhelical"/>
    <property type="match status" value="1"/>
</dbReference>
<evidence type="ECO:0000256" key="6">
    <source>
        <dbReference type="ARBA" id="ARBA00023180"/>
    </source>
</evidence>
<keyword evidence="5" id="KW-0445">Lipid transport</keyword>
<feature type="chain" id="PRO_5040252220" description="Vitellogenin domain-containing protein" evidence="8">
    <location>
        <begin position="21"/>
        <end position="1408"/>
    </location>
</feature>
<name>A0A9Q0EHN6_9TELE</name>
<dbReference type="GO" id="GO:0030301">
    <property type="term" value="P:cholesterol transport"/>
    <property type="evidence" value="ECO:0007669"/>
    <property type="project" value="TreeGrafter"/>
</dbReference>
<dbReference type="InterPro" id="IPR015816">
    <property type="entry name" value="Vitellinogen_b-sht_N"/>
</dbReference>
<protein>
    <recommendedName>
        <fullName evidence="9">Vitellogenin domain-containing protein</fullName>
    </recommendedName>
</protein>